<dbReference type="PANTHER" id="PTHR43132:SF6">
    <property type="entry name" value="HTH-TYPE TRANSCRIPTIONAL REPRESSOR CZRA"/>
    <property type="match status" value="1"/>
</dbReference>
<keyword evidence="2" id="KW-0238">DNA-binding</keyword>
<protein>
    <submittedName>
        <fullName evidence="5">Metalloregulator ArsR/SmtB family transcription factor</fullName>
    </submittedName>
</protein>
<evidence type="ECO:0000256" key="3">
    <source>
        <dbReference type="ARBA" id="ARBA00023163"/>
    </source>
</evidence>
<accession>A0ABT1Q0N3</accession>
<evidence type="ECO:0000313" key="6">
    <source>
        <dbReference type="Proteomes" id="UP001057702"/>
    </source>
</evidence>
<comment type="caution">
    <text evidence="5">The sequence shown here is derived from an EMBL/GenBank/DDBJ whole genome shotgun (WGS) entry which is preliminary data.</text>
</comment>
<evidence type="ECO:0000256" key="2">
    <source>
        <dbReference type="ARBA" id="ARBA00023125"/>
    </source>
</evidence>
<feature type="domain" description="HTH arsR-type" evidence="4">
    <location>
        <begin position="27"/>
        <end position="122"/>
    </location>
</feature>
<dbReference type="InterPro" id="IPR011991">
    <property type="entry name" value="ArsR-like_HTH"/>
</dbReference>
<dbReference type="InterPro" id="IPR036390">
    <property type="entry name" value="WH_DNA-bd_sf"/>
</dbReference>
<dbReference type="PROSITE" id="PS50987">
    <property type="entry name" value="HTH_ARSR_2"/>
    <property type="match status" value="1"/>
</dbReference>
<dbReference type="RefSeq" id="WP_255922436.1">
    <property type="nucleotide sequence ID" value="NZ_JANFNG010000022.1"/>
</dbReference>
<dbReference type="PANTHER" id="PTHR43132">
    <property type="entry name" value="ARSENICAL RESISTANCE OPERON REPRESSOR ARSR-RELATED"/>
    <property type="match status" value="1"/>
</dbReference>
<evidence type="ECO:0000313" key="5">
    <source>
        <dbReference type="EMBL" id="MCQ4083478.1"/>
    </source>
</evidence>
<dbReference type="InterPro" id="IPR051011">
    <property type="entry name" value="Metal_resp_trans_reg"/>
</dbReference>
<dbReference type="Proteomes" id="UP001057702">
    <property type="component" value="Unassembled WGS sequence"/>
</dbReference>
<keyword evidence="6" id="KW-1185">Reference proteome</keyword>
<proteinExistence type="predicted"/>
<evidence type="ECO:0000256" key="1">
    <source>
        <dbReference type="ARBA" id="ARBA00023015"/>
    </source>
</evidence>
<name>A0ABT1Q0N3_9ACTN</name>
<evidence type="ECO:0000259" key="4">
    <source>
        <dbReference type="PROSITE" id="PS50987"/>
    </source>
</evidence>
<reference evidence="5" key="1">
    <citation type="submission" date="2022-06" db="EMBL/GenBank/DDBJ databases">
        <title>Draft genome sequence of Streptomyces sp. RB6PN25 isolated from peat swamp forest in Thailand.</title>
        <authorList>
            <person name="Duangmal K."/>
            <person name="Klaysubun C."/>
        </authorList>
    </citation>
    <scope>NUCLEOTIDE SEQUENCE</scope>
    <source>
        <strain evidence="5">RB6PN25</strain>
    </source>
</reference>
<dbReference type="Gene3D" id="1.10.10.10">
    <property type="entry name" value="Winged helix-like DNA-binding domain superfamily/Winged helix DNA-binding domain"/>
    <property type="match status" value="1"/>
</dbReference>
<dbReference type="InterPro" id="IPR036388">
    <property type="entry name" value="WH-like_DNA-bd_sf"/>
</dbReference>
<sequence length="128" mass="13643">MHLVPAERAHQPSIDDHRVCEAIEALGDPEHLATWADRFSLLSDPHRLAMLLCISQAGPISVTDLALATGMNATAVSQALRLLRAAGVVTGTRDGRVIRYQLADETLLPLITMATPTRAGAAARGGKR</sequence>
<dbReference type="PRINTS" id="PR00778">
    <property type="entry name" value="HTHARSR"/>
</dbReference>
<dbReference type="CDD" id="cd00090">
    <property type="entry name" value="HTH_ARSR"/>
    <property type="match status" value="1"/>
</dbReference>
<keyword evidence="1" id="KW-0805">Transcription regulation</keyword>
<dbReference type="Pfam" id="PF25212">
    <property type="entry name" value="HVO_A0114"/>
    <property type="match status" value="1"/>
</dbReference>
<keyword evidence="3" id="KW-0804">Transcription</keyword>
<dbReference type="SMART" id="SM00418">
    <property type="entry name" value="HTH_ARSR"/>
    <property type="match status" value="1"/>
</dbReference>
<dbReference type="SUPFAM" id="SSF46785">
    <property type="entry name" value="Winged helix' DNA-binding domain"/>
    <property type="match status" value="1"/>
</dbReference>
<organism evidence="5 6">
    <name type="scientific">Streptomyces humicola</name>
    <dbReference type="NCBI Taxonomy" id="2953240"/>
    <lineage>
        <taxon>Bacteria</taxon>
        <taxon>Bacillati</taxon>
        <taxon>Actinomycetota</taxon>
        <taxon>Actinomycetes</taxon>
        <taxon>Kitasatosporales</taxon>
        <taxon>Streptomycetaceae</taxon>
        <taxon>Streptomyces</taxon>
    </lineage>
</organism>
<dbReference type="InterPro" id="IPR001845">
    <property type="entry name" value="HTH_ArsR_DNA-bd_dom"/>
</dbReference>
<gene>
    <name evidence="5" type="ORF">NGB36_23500</name>
</gene>
<dbReference type="EMBL" id="JANFNG010000022">
    <property type="protein sequence ID" value="MCQ4083478.1"/>
    <property type="molecule type" value="Genomic_DNA"/>
</dbReference>
<dbReference type="NCBIfam" id="NF033788">
    <property type="entry name" value="HTH_metalloreg"/>
    <property type="match status" value="1"/>
</dbReference>